<proteinExistence type="predicted"/>
<dbReference type="InterPro" id="IPR001387">
    <property type="entry name" value="Cro/C1-type_HTH"/>
</dbReference>
<organism evidence="3 4">
    <name type="scientific">Nocardiopsis mwathae</name>
    <dbReference type="NCBI Taxonomy" id="1472723"/>
    <lineage>
        <taxon>Bacteria</taxon>
        <taxon>Bacillati</taxon>
        <taxon>Actinomycetota</taxon>
        <taxon>Actinomycetes</taxon>
        <taxon>Streptosporangiales</taxon>
        <taxon>Nocardiopsidaceae</taxon>
        <taxon>Nocardiopsis</taxon>
    </lineage>
</organism>
<reference evidence="3 4" key="1">
    <citation type="submission" date="2020-08" db="EMBL/GenBank/DDBJ databases">
        <title>Sequencing the genomes of 1000 actinobacteria strains.</title>
        <authorList>
            <person name="Klenk H.-P."/>
        </authorList>
    </citation>
    <scope>NUCLEOTIDE SEQUENCE [LARGE SCALE GENOMIC DNA]</scope>
    <source>
        <strain evidence="3 4">DSM 46659</strain>
    </source>
</reference>
<feature type="region of interest" description="Disordered" evidence="1">
    <location>
        <begin position="92"/>
        <end position="137"/>
    </location>
</feature>
<name>A0A7X0D4Z3_9ACTN</name>
<feature type="domain" description="HTH cro/C1-type" evidence="2">
    <location>
        <begin position="21"/>
        <end position="73"/>
    </location>
</feature>
<dbReference type="AlphaFoldDB" id="A0A7X0D4Z3"/>
<evidence type="ECO:0000256" key="1">
    <source>
        <dbReference type="SAM" id="MobiDB-lite"/>
    </source>
</evidence>
<sequence length="137" mass="14930">MSPGRPPDQRQRHITRTVRTLMSNTDQGIDDIARALGQTYQTANRKLGGTRKWSLDDVYDLADHYGIPPGDILQGPKAALDALDTRRPKILGADQRHIPDASADRAADTTPSTPAPYTQDGAAFHPEVHDPNNTPVA</sequence>
<dbReference type="Proteomes" id="UP000546642">
    <property type="component" value="Unassembled WGS sequence"/>
</dbReference>
<keyword evidence="4" id="KW-1185">Reference proteome</keyword>
<dbReference type="InterPro" id="IPR010982">
    <property type="entry name" value="Lambda_DNA-bd_dom_sf"/>
</dbReference>
<evidence type="ECO:0000313" key="3">
    <source>
        <dbReference type="EMBL" id="MBB6171650.1"/>
    </source>
</evidence>
<gene>
    <name evidence="3" type="ORF">HNR23_001710</name>
</gene>
<feature type="compositionally biased region" description="Basic and acidic residues" evidence="1">
    <location>
        <begin position="94"/>
        <end position="107"/>
    </location>
</feature>
<dbReference type="GO" id="GO:0003677">
    <property type="term" value="F:DNA binding"/>
    <property type="evidence" value="ECO:0007669"/>
    <property type="project" value="InterPro"/>
</dbReference>
<dbReference type="EMBL" id="JACHDS010000001">
    <property type="protein sequence ID" value="MBB6171650.1"/>
    <property type="molecule type" value="Genomic_DNA"/>
</dbReference>
<dbReference type="RefSeq" id="WP_184074884.1">
    <property type="nucleotide sequence ID" value="NZ_JACHDS010000001.1"/>
</dbReference>
<accession>A0A7X0D4Z3</accession>
<dbReference type="SUPFAM" id="SSF47413">
    <property type="entry name" value="lambda repressor-like DNA-binding domains"/>
    <property type="match status" value="1"/>
</dbReference>
<comment type="caution">
    <text evidence="3">The sequence shown here is derived from an EMBL/GenBank/DDBJ whole genome shotgun (WGS) entry which is preliminary data.</text>
</comment>
<protein>
    <recommendedName>
        <fullName evidence="2">HTH cro/C1-type domain-containing protein</fullName>
    </recommendedName>
</protein>
<dbReference type="Pfam" id="PF13443">
    <property type="entry name" value="HTH_26"/>
    <property type="match status" value="1"/>
</dbReference>
<evidence type="ECO:0000313" key="4">
    <source>
        <dbReference type="Proteomes" id="UP000546642"/>
    </source>
</evidence>
<evidence type="ECO:0000259" key="2">
    <source>
        <dbReference type="Pfam" id="PF13443"/>
    </source>
</evidence>